<evidence type="ECO:0000259" key="4">
    <source>
        <dbReference type="PROSITE" id="PS50887"/>
    </source>
</evidence>
<evidence type="ECO:0000259" key="5">
    <source>
        <dbReference type="PROSITE" id="PS51832"/>
    </source>
</evidence>
<dbReference type="Gene3D" id="1.10.3210.10">
    <property type="entry name" value="Hypothetical protein af1432"/>
    <property type="match status" value="1"/>
</dbReference>
<dbReference type="InterPro" id="IPR000014">
    <property type="entry name" value="PAS"/>
</dbReference>
<dbReference type="SUPFAM" id="SSF55073">
    <property type="entry name" value="Nucleotide cyclase"/>
    <property type="match status" value="1"/>
</dbReference>
<dbReference type="NCBIfam" id="TIGR00229">
    <property type="entry name" value="sensory_box"/>
    <property type="match status" value="3"/>
</dbReference>
<sequence>MRENNLELKKILFNNLTLIILGLLFIFISLFTVVEIILPLVFLLLIYSSYKYNKRGIIYATLFSISLLLIQNLYILEVQPIELIIEIFIIITAALYIYNSSSSIEKLNSNLEERVKELSALNNISKITEEFYGSLDTILKKIASEIPQGYQHPEDLCVKINYQDKEYKTDNFKKTKWQQKTAITIDNEAVGRIEVCYLNKYSEEYDNSPFLKEEFNLLELFSDKISNIIKIAEQEKRAKEQRDFLSITLNSIGDGVIITDKNGRVTRLNKTAQKMTKWNQEEAKGSHISEIFKIINSKTGEMVKNPVKKVLTEGKTVDLANHTKLIARDNTEHHIADSAAPIKDKAGEIYGVVLVFRNVTEKYQMREEIKNKAELFSNAVTEAPFPIMLHNNKGEVLEVNDVWQELTGYSETEISTIDEWLEQAYDKSLNKEDLKEIYQNISEVSTGEFTIRTKEKQQRIWDIKNSYLGLDEQDNKLFISMAVDITENKQMDKKIKMFNRIYRTLSSVNQLIVNENSIDHLLKQAVEVVVDVGKYDTAWIAKVSDNKDLLDVKAIAGYNCSFLRERKVELNYQKDNLNIYKDAILNEETVILNFDTEQELKGENCGSTGVFVLKIFDEIWGLMVFCSNEENRFDNKEYALLKELTADVSLGIEKIISKQKQKESEAKLAKSEKEYRQLVQKSPIGIYKTSYSGKLLFVNPTIAKMLGFNTPEEVYDHYNEDLENKLYVDSNKRKKFIKQLQRYGEVKDFVYRIYDKNNEIKWIEDNARISSDKQLNDFTIEGFVLDITERKKHQEKIAYMSFHDSLTGLYNRSYLEDMMERIDTKRNLPICLIMADLNNLKQINDLYGHSTGDKWIKKAAEIIKNSCRQEDVIARWGGDEFVILLPHTKIKESEKIIARINESKIETDEGIEISIALGTACKNKREQDIFEVLNEAENRMYINKFADRESGRGIVLAGFLNTLKEKSFETENHVNRMGELSRRFGKKLDLSNEQIDKLFILSLLHDIGKISVPEKILTKAGKLSEEEWGIIKSHPEAGYRIIESIPRFSHIAEEILHHHERWDGRGYPDGLAGEEIPLLSRVLTIVDSYDVMTGGRPYKKAMSKKEAIEELKRCAGTQFDPELVKYFVDMISN</sequence>
<dbReference type="InterPro" id="IPR029787">
    <property type="entry name" value="Nucleotide_cyclase"/>
</dbReference>
<gene>
    <name evidence="6" type="ordered locus">Halsa_1067</name>
</gene>
<feature type="domain" description="PAS" evidence="2">
    <location>
        <begin position="671"/>
        <end position="712"/>
    </location>
</feature>
<dbReference type="Pfam" id="PF08448">
    <property type="entry name" value="PAS_4"/>
    <property type="match status" value="1"/>
</dbReference>
<dbReference type="Gene3D" id="3.30.450.40">
    <property type="match status" value="1"/>
</dbReference>
<feature type="domain" description="PAC" evidence="3">
    <location>
        <begin position="747"/>
        <end position="799"/>
    </location>
</feature>
<dbReference type="SMART" id="SM00267">
    <property type="entry name" value="GGDEF"/>
    <property type="match status" value="1"/>
</dbReference>
<dbReference type="InterPro" id="IPR029016">
    <property type="entry name" value="GAF-like_dom_sf"/>
</dbReference>
<keyword evidence="1" id="KW-1133">Transmembrane helix</keyword>
<feature type="domain" description="GGDEF" evidence="4">
    <location>
        <begin position="828"/>
        <end position="960"/>
    </location>
</feature>
<dbReference type="eggNOG" id="COG2202">
    <property type="taxonomic scope" value="Bacteria"/>
</dbReference>
<dbReference type="SUPFAM" id="SSF55781">
    <property type="entry name" value="GAF domain-like"/>
    <property type="match status" value="1"/>
</dbReference>
<feature type="transmembrane region" description="Helical" evidence="1">
    <location>
        <begin position="57"/>
        <end position="76"/>
    </location>
</feature>
<feature type="transmembrane region" description="Helical" evidence="1">
    <location>
        <begin position="12"/>
        <end position="45"/>
    </location>
</feature>
<dbReference type="InterPro" id="IPR043128">
    <property type="entry name" value="Rev_trsase/Diguanyl_cyclase"/>
</dbReference>
<dbReference type="CDD" id="cd00077">
    <property type="entry name" value="HDc"/>
    <property type="match status" value="1"/>
</dbReference>
<dbReference type="PROSITE" id="PS50112">
    <property type="entry name" value="PAS"/>
    <property type="match status" value="3"/>
</dbReference>
<dbReference type="Gene3D" id="3.30.70.270">
    <property type="match status" value="1"/>
</dbReference>
<dbReference type="KEGG" id="has:Halsa_1067"/>
<dbReference type="PANTHER" id="PTHR43155">
    <property type="entry name" value="CYCLIC DI-GMP PHOSPHODIESTERASE PA4108-RELATED"/>
    <property type="match status" value="1"/>
</dbReference>
<dbReference type="eggNOG" id="COG3829">
    <property type="taxonomic scope" value="Bacteria"/>
</dbReference>
<dbReference type="HOGENOM" id="CLU_008994_0_0_9"/>
<dbReference type="RefSeq" id="WP_013405588.1">
    <property type="nucleotide sequence ID" value="NC_014654.1"/>
</dbReference>
<dbReference type="PANTHER" id="PTHR43155:SF2">
    <property type="entry name" value="CYCLIC DI-GMP PHOSPHODIESTERASE PA4108"/>
    <property type="match status" value="1"/>
</dbReference>
<dbReference type="Pfam" id="PF13426">
    <property type="entry name" value="PAS_9"/>
    <property type="match status" value="2"/>
</dbReference>
<keyword evidence="1" id="KW-0472">Membrane</keyword>
<dbReference type="InterPro" id="IPR000700">
    <property type="entry name" value="PAS-assoc_C"/>
</dbReference>
<feature type="domain" description="PAS" evidence="2">
    <location>
        <begin position="372"/>
        <end position="414"/>
    </location>
</feature>
<evidence type="ECO:0000259" key="2">
    <source>
        <dbReference type="PROSITE" id="PS50112"/>
    </source>
</evidence>
<evidence type="ECO:0000313" key="6">
    <source>
        <dbReference type="EMBL" id="ADQ14503.1"/>
    </source>
</evidence>
<dbReference type="PROSITE" id="PS50113">
    <property type="entry name" value="PAC"/>
    <property type="match status" value="2"/>
</dbReference>
<evidence type="ECO:0000313" key="7">
    <source>
        <dbReference type="Proteomes" id="UP000007434"/>
    </source>
</evidence>
<dbReference type="CDD" id="cd01949">
    <property type="entry name" value="GGDEF"/>
    <property type="match status" value="1"/>
</dbReference>
<dbReference type="Proteomes" id="UP000007434">
    <property type="component" value="Chromosome"/>
</dbReference>
<evidence type="ECO:0000256" key="1">
    <source>
        <dbReference type="SAM" id="Phobius"/>
    </source>
</evidence>
<feature type="domain" description="HD-GYP" evidence="5">
    <location>
        <begin position="948"/>
        <end position="1133"/>
    </location>
</feature>
<dbReference type="Pfam" id="PF13487">
    <property type="entry name" value="HD_5"/>
    <property type="match status" value="1"/>
</dbReference>
<feature type="domain" description="PAC" evidence="3">
    <location>
        <begin position="319"/>
        <end position="371"/>
    </location>
</feature>
<dbReference type="AlphaFoldDB" id="E4RMH2"/>
<dbReference type="SMART" id="SM00091">
    <property type="entry name" value="PAS"/>
    <property type="match status" value="3"/>
</dbReference>
<dbReference type="SUPFAM" id="SSF55785">
    <property type="entry name" value="PYP-like sensor domain (PAS domain)"/>
    <property type="match status" value="3"/>
</dbReference>
<dbReference type="PROSITE" id="PS51832">
    <property type="entry name" value="HD_GYP"/>
    <property type="match status" value="1"/>
</dbReference>
<dbReference type="Gene3D" id="3.30.450.20">
    <property type="entry name" value="PAS domain"/>
    <property type="match status" value="3"/>
</dbReference>
<dbReference type="InterPro" id="IPR001610">
    <property type="entry name" value="PAC"/>
</dbReference>
<dbReference type="InterPro" id="IPR000160">
    <property type="entry name" value="GGDEF_dom"/>
</dbReference>
<dbReference type="EMBL" id="CP002304">
    <property type="protein sequence ID" value="ADQ14503.1"/>
    <property type="molecule type" value="Genomic_DNA"/>
</dbReference>
<dbReference type="SMART" id="SM00086">
    <property type="entry name" value="PAC"/>
    <property type="match status" value="3"/>
</dbReference>
<dbReference type="STRING" id="656519.Halsa_1067"/>
<feature type="transmembrane region" description="Helical" evidence="1">
    <location>
        <begin position="83"/>
        <end position="99"/>
    </location>
</feature>
<dbReference type="PROSITE" id="PS50887">
    <property type="entry name" value="GGDEF"/>
    <property type="match status" value="1"/>
</dbReference>
<dbReference type="NCBIfam" id="TIGR00254">
    <property type="entry name" value="GGDEF"/>
    <property type="match status" value="1"/>
</dbReference>
<dbReference type="CDD" id="cd00130">
    <property type="entry name" value="PAS"/>
    <property type="match status" value="3"/>
</dbReference>
<protein>
    <submittedName>
        <fullName evidence="6">Diguanylate cyclase and metal dependent phosphohydrolase</fullName>
    </submittedName>
</protein>
<dbReference type="InterPro" id="IPR037522">
    <property type="entry name" value="HD_GYP_dom"/>
</dbReference>
<dbReference type="OrthoDB" id="9804747at2"/>
<accession>E4RMH2</accession>
<organism evidence="6 7">
    <name type="scientific">Halanaerobium hydrogeniformans</name>
    <name type="common">Halanaerobium sp. (strain sapolanicus)</name>
    <dbReference type="NCBI Taxonomy" id="656519"/>
    <lineage>
        <taxon>Bacteria</taxon>
        <taxon>Bacillati</taxon>
        <taxon>Bacillota</taxon>
        <taxon>Clostridia</taxon>
        <taxon>Halanaerobiales</taxon>
        <taxon>Halanaerobiaceae</taxon>
        <taxon>Halanaerobium</taxon>
    </lineage>
</organism>
<dbReference type="InterPro" id="IPR003607">
    <property type="entry name" value="HD/PDEase_dom"/>
</dbReference>
<feature type="domain" description="PAS" evidence="2">
    <location>
        <begin position="241"/>
        <end position="314"/>
    </location>
</feature>
<dbReference type="InterPro" id="IPR035965">
    <property type="entry name" value="PAS-like_dom_sf"/>
</dbReference>
<dbReference type="SUPFAM" id="SSF109604">
    <property type="entry name" value="HD-domain/PDEase-like"/>
    <property type="match status" value="1"/>
</dbReference>
<keyword evidence="7" id="KW-1185">Reference proteome</keyword>
<keyword evidence="1" id="KW-0812">Transmembrane</keyword>
<name>E4RMH2_HALHG</name>
<dbReference type="SMART" id="SM00471">
    <property type="entry name" value="HDc"/>
    <property type="match status" value="1"/>
</dbReference>
<dbReference type="eggNOG" id="COG2199">
    <property type="taxonomic scope" value="Bacteria"/>
</dbReference>
<proteinExistence type="predicted"/>
<reference evidence="6 7" key="2">
    <citation type="journal article" date="2011" name="J. Bacteriol.">
        <title>Complete Genome Sequence of the Haloalkaliphilic, Hydrogen Producing Halanaerobium hydrogenoformans.</title>
        <authorList>
            <person name="Brown S.D."/>
            <person name="Begemann M.B."/>
            <person name="Mormile M.R."/>
            <person name="Wall J.D."/>
            <person name="Han C.S."/>
            <person name="Goodwin L.A."/>
            <person name="Pitluck S."/>
            <person name="Land M.L."/>
            <person name="Hauser L.J."/>
            <person name="Elias D.A."/>
        </authorList>
    </citation>
    <scope>NUCLEOTIDE SEQUENCE [LARGE SCALE GENOMIC DNA]</scope>
    <source>
        <strain evidence="7">sapolanicus</strain>
    </source>
</reference>
<dbReference type="eggNOG" id="COG3437">
    <property type="taxonomic scope" value="Bacteria"/>
</dbReference>
<dbReference type="eggNOG" id="COG2203">
    <property type="taxonomic scope" value="Bacteria"/>
</dbReference>
<reference evidence="6 7" key="1">
    <citation type="submission" date="2010-11" db="EMBL/GenBank/DDBJ databases">
        <title>Complete sequence of Halanaerobium sp. sapolanicus.</title>
        <authorList>
            <consortium name="US DOE Joint Genome Institute"/>
            <person name="Lucas S."/>
            <person name="Copeland A."/>
            <person name="Lapidus A."/>
            <person name="Cheng J.-F."/>
            <person name="Bruce D."/>
            <person name="Goodwin L."/>
            <person name="Pitluck S."/>
            <person name="Davenport K."/>
            <person name="Detter J.C."/>
            <person name="Han C."/>
            <person name="Tapia R."/>
            <person name="Land M."/>
            <person name="Hauser L."/>
            <person name="Jeffries C."/>
            <person name="Kyrpides N."/>
            <person name="Ivanova N."/>
            <person name="Mikhailova N."/>
            <person name="Begemann M.B."/>
            <person name="Mormile M.R."/>
            <person name="Wall J.D."/>
            <person name="Elias D.A."/>
            <person name="Woyke T."/>
        </authorList>
    </citation>
    <scope>NUCLEOTIDE SEQUENCE [LARGE SCALE GENOMIC DNA]</scope>
    <source>
        <strain evidence="7">sapolanicus</strain>
    </source>
</reference>
<dbReference type="Pfam" id="PF00990">
    <property type="entry name" value="GGDEF"/>
    <property type="match status" value="1"/>
</dbReference>
<evidence type="ECO:0000259" key="3">
    <source>
        <dbReference type="PROSITE" id="PS50113"/>
    </source>
</evidence>
<dbReference type="InterPro" id="IPR013656">
    <property type="entry name" value="PAS_4"/>
</dbReference>